<dbReference type="PANTHER" id="PTHR46880">
    <property type="entry name" value="RAS-ASSOCIATING DOMAIN-CONTAINING PROTEIN"/>
    <property type="match status" value="1"/>
</dbReference>
<dbReference type="EMBL" id="GGMR01012011">
    <property type="protein sequence ID" value="MBY24630.1"/>
    <property type="molecule type" value="Transcribed_RNA"/>
</dbReference>
<accession>A0A2S2P5C1</accession>
<dbReference type="PANTHER" id="PTHR46880:SF9">
    <property type="entry name" value="ZINC FINGER PROTEIN 862"/>
    <property type="match status" value="1"/>
</dbReference>
<dbReference type="SUPFAM" id="SSF53098">
    <property type="entry name" value="Ribonuclease H-like"/>
    <property type="match status" value="1"/>
</dbReference>
<protein>
    <submittedName>
        <fullName evidence="1">Zinc finger MYM-type protein 1</fullName>
    </submittedName>
</protein>
<reference evidence="1" key="1">
    <citation type="submission" date="2018-04" db="EMBL/GenBank/DDBJ databases">
        <title>Transcriptome of Schizaphis graminum biotype I.</title>
        <authorList>
            <person name="Scully E.D."/>
            <person name="Geib S.M."/>
            <person name="Palmer N.A."/>
            <person name="Koch K."/>
            <person name="Bradshaw J."/>
            <person name="Heng-Moss T."/>
            <person name="Sarath G."/>
        </authorList>
    </citation>
    <scope>NUCLEOTIDE SEQUENCE</scope>
</reference>
<organism evidence="1">
    <name type="scientific">Schizaphis graminum</name>
    <name type="common">Green bug aphid</name>
    <dbReference type="NCBI Taxonomy" id="13262"/>
    <lineage>
        <taxon>Eukaryota</taxon>
        <taxon>Metazoa</taxon>
        <taxon>Ecdysozoa</taxon>
        <taxon>Arthropoda</taxon>
        <taxon>Hexapoda</taxon>
        <taxon>Insecta</taxon>
        <taxon>Pterygota</taxon>
        <taxon>Neoptera</taxon>
        <taxon>Paraneoptera</taxon>
        <taxon>Hemiptera</taxon>
        <taxon>Sternorrhyncha</taxon>
        <taxon>Aphidomorpha</taxon>
        <taxon>Aphidoidea</taxon>
        <taxon>Aphididae</taxon>
        <taxon>Aphidini</taxon>
        <taxon>Schizaphis</taxon>
    </lineage>
</organism>
<evidence type="ECO:0000313" key="1">
    <source>
        <dbReference type="EMBL" id="MBY24630.1"/>
    </source>
</evidence>
<proteinExistence type="predicted"/>
<sequence length="432" mass="50419">MFYRYVTDKVHERLIKLFSVSSSTGKSICDQVCVNLKLANINIKNCIGNATDGAANMQGQYNSFNTWLQEEAGTQLHTWCYAHILNLVMMDITEKNHYSITLFGLLNSCAVFFRESYTRMNILKDLLSESRIKTISVIAQTRWWSKDNALKKIFGTFNDPNEKNSIFLTLLIALYKMSQSDTLNSKIKYNARTLLDNFTKFETIVTANMYLKIFVHTSALSKYLQTQNMDVLQVHRMVETTLESLKQFSRSSLIVYEAAKKFSNWANNYFDHENIEITVQDNFPEIKIRKSKIMDGDSDKEYIPPSAYQKFVVDVYNVTFDTLINSMEIRYFSNSKFPADCAFLQPSRFNEKIPEEAFTKLVEHLENRDESITKANLLYELQDFSSKWDRLKLTLDEEYEFDNFIDEEQQLELKESTNNSNLEIKKKIVNIM</sequence>
<gene>
    <name evidence="1" type="primary">ZMYM1_44</name>
    <name evidence="1" type="ORF">g.54716</name>
</gene>
<dbReference type="InterPro" id="IPR012337">
    <property type="entry name" value="RNaseH-like_sf"/>
</dbReference>
<name>A0A2S2P5C1_SCHGA</name>
<dbReference type="AlphaFoldDB" id="A0A2S2P5C1"/>